<feature type="repeat" description="TPR" evidence="9">
    <location>
        <begin position="62"/>
        <end position="95"/>
    </location>
</feature>
<dbReference type="RefSeq" id="WP_249995974.1">
    <property type="nucleotide sequence ID" value="NZ_CP116221.1"/>
</dbReference>
<organism evidence="16 17">
    <name type="scientific">Psychroserpens ponticola</name>
    <dbReference type="NCBI Taxonomy" id="2932268"/>
    <lineage>
        <taxon>Bacteria</taxon>
        <taxon>Pseudomonadati</taxon>
        <taxon>Bacteroidota</taxon>
        <taxon>Flavobacteriia</taxon>
        <taxon>Flavobacteriales</taxon>
        <taxon>Flavobacteriaceae</taxon>
        <taxon>Psychroserpens</taxon>
    </lineage>
</organism>
<feature type="domain" description="Histidine kinase/HSP90-like ATPase" evidence="13">
    <location>
        <begin position="539"/>
        <end position="622"/>
    </location>
</feature>
<evidence type="ECO:0000259" key="15">
    <source>
        <dbReference type="Pfam" id="PF17874"/>
    </source>
</evidence>
<keyword evidence="11" id="KW-0812">Transmembrane</keyword>
<keyword evidence="11" id="KW-1133">Transmembrane helix</keyword>
<proteinExistence type="predicted"/>
<comment type="catalytic activity">
    <reaction evidence="1">
        <text>ATP + protein L-histidine = ADP + protein N-phospho-L-histidine.</text>
        <dbReference type="EC" id="2.7.13.3"/>
    </reaction>
</comment>
<feature type="domain" description="Signal transduction histidine kinase subgroup 3 dimerisation and phosphoacceptor" evidence="14">
    <location>
        <begin position="428"/>
        <end position="489"/>
    </location>
</feature>
<dbReference type="PROSITE" id="PS50293">
    <property type="entry name" value="TPR_REGION"/>
    <property type="match status" value="1"/>
</dbReference>
<feature type="domain" description="MalT-like TPR region" evidence="15">
    <location>
        <begin position="113"/>
        <end position="378"/>
    </location>
</feature>
<dbReference type="Proteomes" id="UP001202717">
    <property type="component" value="Chromosome"/>
</dbReference>
<evidence type="ECO:0000256" key="9">
    <source>
        <dbReference type="PROSITE-ProRule" id="PRU00339"/>
    </source>
</evidence>
<gene>
    <name evidence="16" type="ORF">MUN68_012935</name>
</gene>
<dbReference type="PANTHER" id="PTHR24421:SF10">
    <property type="entry name" value="NITRATE_NITRITE SENSOR PROTEIN NARQ"/>
    <property type="match status" value="1"/>
</dbReference>
<dbReference type="SUPFAM" id="SSF55874">
    <property type="entry name" value="ATPase domain of HSP90 chaperone/DNA topoisomerase II/histidine kinase"/>
    <property type="match status" value="1"/>
</dbReference>
<dbReference type="InterPro" id="IPR011990">
    <property type="entry name" value="TPR-like_helical_dom_sf"/>
</dbReference>
<dbReference type="SMART" id="SM00028">
    <property type="entry name" value="TPR"/>
    <property type="match status" value="7"/>
</dbReference>
<evidence type="ECO:0000256" key="7">
    <source>
        <dbReference type="ARBA" id="ARBA00022840"/>
    </source>
</evidence>
<evidence type="ECO:0000259" key="14">
    <source>
        <dbReference type="Pfam" id="PF07730"/>
    </source>
</evidence>
<keyword evidence="4" id="KW-0808">Transferase</keyword>
<dbReference type="InterPro" id="IPR041617">
    <property type="entry name" value="TPR_MalT"/>
</dbReference>
<keyword evidence="9" id="KW-0802">TPR repeat</keyword>
<protein>
    <recommendedName>
        <fullName evidence="2">histidine kinase</fullName>
        <ecNumber evidence="2">2.7.13.3</ecNumber>
    </recommendedName>
</protein>
<sequence>MKNLVFLFLFVFCQSTVFAQQDPIQLNDSAMSLYKNDPQKAVLILEKALQISEKNKKEFQIAQSKNNLGIVYRDLGDFEKAKQLSSEALLTNDSILKASAYNNIGVVNRNMAKYDEALRYYLKALDIYQAKQMKSEIATTFNSIGLVYSYNGINTKAIEYHLKAKAIFETIENKKGISEVYNNIAIIYANDGDLEQALDYFKYSLKIEETLDDKKGIAESVNNVGAVFYYMNEIDSALVYFRKSLAIEKSIGDMAGISASYNNLANVLIENGRLKETKTYIDSAMYFAENSKIAVDIEVALDNYSRYYEAKNDTKTALNYYKEMVVFRDSLLNIATNEKIAELEIEYQTEKKEKEILSQRADLAEQNLSLNEKNTQLLGLGVLAAVLTLLGYLFYSQQRLKNRQLQKENELKDALVKIETQNRLQEQRLRISRDLHDNIGAQLTFIISSLDNLKYGFKIPEKLSNKLKNISEFTTTTIYELRDTIWAMNKNAITLEDLQSRISNFIDKADLATENIKFEFNSNISDIDRFKLSSLQGMNLYRIIQEAINNSIKYSKAKHITIDFNCNDQQIKVDVTDDGKGFVLEHTQLGNGINNMKKRTQEIKAELIILSKLNQGTTITITV</sequence>
<feature type="transmembrane region" description="Helical" evidence="11">
    <location>
        <begin position="377"/>
        <end position="395"/>
    </location>
</feature>
<dbReference type="PANTHER" id="PTHR24421">
    <property type="entry name" value="NITRATE/NITRITE SENSOR PROTEIN NARX-RELATED"/>
    <property type="match status" value="1"/>
</dbReference>
<dbReference type="Pfam" id="PF17874">
    <property type="entry name" value="TPR_MalT"/>
    <property type="match status" value="1"/>
</dbReference>
<evidence type="ECO:0000256" key="2">
    <source>
        <dbReference type="ARBA" id="ARBA00012438"/>
    </source>
</evidence>
<keyword evidence="6 16" id="KW-0418">Kinase</keyword>
<dbReference type="InterPro" id="IPR050482">
    <property type="entry name" value="Sensor_HK_TwoCompSys"/>
</dbReference>
<evidence type="ECO:0000256" key="11">
    <source>
        <dbReference type="SAM" id="Phobius"/>
    </source>
</evidence>
<evidence type="ECO:0000256" key="4">
    <source>
        <dbReference type="ARBA" id="ARBA00022679"/>
    </source>
</evidence>
<evidence type="ECO:0000259" key="13">
    <source>
        <dbReference type="Pfam" id="PF02518"/>
    </source>
</evidence>
<keyword evidence="12" id="KW-0732">Signal</keyword>
<keyword evidence="3" id="KW-0597">Phosphoprotein</keyword>
<dbReference type="InterPro" id="IPR003594">
    <property type="entry name" value="HATPase_dom"/>
</dbReference>
<evidence type="ECO:0000313" key="17">
    <source>
        <dbReference type="Proteomes" id="UP001202717"/>
    </source>
</evidence>
<dbReference type="SUPFAM" id="SSF48452">
    <property type="entry name" value="TPR-like"/>
    <property type="match status" value="3"/>
</dbReference>
<keyword evidence="7" id="KW-0067">ATP-binding</keyword>
<dbReference type="GO" id="GO:0016301">
    <property type="term" value="F:kinase activity"/>
    <property type="evidence" value="ECO:0007669"/>
    <property type="project" value="UniProtKB-KW"/>
</dbReference>
<dbReference type="Pfam" id="PF07730">
    <property type="entry name" value="HisKA_3"/>
    <property type="match status" value="1"/>
</dbReference>
<dbReference type="EMBL" id="CP116221">
    <property type="protein sequence ID" value="WCO00970.1"/>
    <property type="molecule type" value="Genomic_DNA"/>
</dbReference>
<keyword evidence="17" id="KW-1185">Reference proteome</keyword>
<dbReference type="Gene3D" id="3.30.565.10">
    <property type="entry name" value="Histidine kinase-like ATPase, C-terminal domain"/>
    <property type="match status" value="1"/>
</dbReference>
<evidence type="ECO:0000313" key="16">
    <source>
        <dbReference type="EMBL" id="WCO00970.1"/>
    </source>
</evidence>
<feature type="coiled-coil region" evidence="10">
    <location>
        <begin position="333"/>
        <end position="367"/>
    </location>
</feature>
<feature type="repeat" description="TPR" evidence="9">
    <location>
        <begin position="178"/>
        <end position="211"/>
    </location>
</feature>
<keyword evidence="10" id="KW-0175">Coiled coil</keyword>
<dbReference type="InterPro" id="IPR011712">
    <property type="entry name" value="Sig_transdc_His_kin_sub3_dim/P"/>
</dbReference>
<evidence type="ECO:0000256" key="1">
    <source>
        <dbReference type="ARBA" id="ARBA00000085"/>
    </source>
</evidence>
<evidence type="ECO:0000256" key="5">
    <source>
        <dbReference type="ARBA" id="ARBA00022741"/>
    </source>
</evidence>
<keyword evidence="8" id="KW-0902">Two-component regulatory system</keyword>
<evidence type="ECO:0000256" key="6">
    <source>
        <dbReference type="ARBA" id="ARBA00022777"/>
    </source>
</evidence>
<accession>A0ABY7RV21</accession>
<evidence type="ECO:0000256" key="8">
    <source>
        <dbReference type="ARBA" id="ARBA00023012"/>
    </source>
</evidence>
<dbReference type="Pfam" id="PF02518">
    <property type="entry name" value="HATPase_c"/>
    <property type="match status" value="1"/>
</dbReference>
<feature type="repeat" description="TPR" evidence="9">
    <location>
        <begin position="98"/>
        <end position="131"/>
    </location>
</feature>
<reference evidence="16 17" key="1">
    <citation type="submission" date="2023-01" db="EMBL/GenBank/DDBJ databases">
        <title>Psychroserpens ponticola sp. nov., isolated from seawater.</title>
        <authorList>
            <person name="Kristyanto S."/>
            <person name="Jung J."/>
            <person name="Kim J.M."/>
            <person name="Jeon C.O."/>
        </authorList>
    </citation>
    <scope>NUCLEOTIDE SEQUENCE [LARGE SCALE GENOMIC DNA]</scope>
    <source>
        <strain evidence="16 17">MSW6</strain>
    </source>
</reference>
<evidence type="ECO:0000256" key="12">
    <source>
        <dbReference type="SAM" id="SignalP"/>
    </source>
</evidence>
<feature type="repeat" description="TPR" evidence="9">
    <location>
        <begin position="218"/>
        <end position="251"/>
    </location>
</feature>
<dbReference type="InterPro" id="IPR019734">
    <property type="entry name" value="TPR_rpt"/>
</dbReference>
<dbReference type="EC" id="2.7.13.3" evidence="2"/>
<keyword evidence="5" id="KW-0547">Nucleotide-binding</keyword>
<dbReference type="Pfam" id="PF13374">
    <property type="entry name" value="TPR_10"/>
    <property type="match status" value="1"/>
</dbReference>
<dbReference type="Gene3D" id="1.20.5.1930">
    <property type="match status" value="1"/>
</dbReference>
<feature type="chain" id="PRO_5045858734" description="histidine kinase" evidence="12">
    <location>
        <begin position="20"/>
        <end position="623"/>
    </location>
</feature>
<name>A0ABY7RV21_9FLAO</name>
<dbReference type="PROSITE" id="PS50005">
    <property type="entry name" value="TPR"/>
    <property type="match status" value="4"/>
</dbReference>
<evidence type="ECO:0000256" key="10">
    <source>
        <dbReference type="SAM" id="Coils"/>
    </source>
</evidence>
<keyword evidence="11" id="KW-0472">Membrane</keyword>
<dbReference type="CDD" id="cd16917">
    <property type="entry name" value="HATPase_UhpB-NarQ-NarX-like"/>
    <property type="match status" value="1"/>
</dbReference>
<evidence type="ECO:0000256" key="3">
    <source>
        <dbReference type="ARBA" id="ARBA00022553"/>
    </source>
</evidence>
<dbReference type="InterPro" id="IPR036890">
    <property type="entry name" value="HATPase_C_sf"/>
</dbReference>
<feature type="signal peptide" evidence="12">
    <location>
        <begin position="1"/>
        <end position="19"/>
    </location>
</feature>
<dbReference type="Gene3D" id="1.25.40.10">
    <property type="entry name" value="Tetratricopeptide repeat domain"/>
    <property type="match status" value="3"/>
</dbReference>